<organism evidence="1 2">
    <name type="scientific">Methylocaldum szegediense</name>
    <dbReference type="NCBI Taxonomy" id="73780"/>
    <lineage>
        <taxon>Bacteria</taxon>
        <taxon>Pseudomonadati</taxon>
        <taxon>Pseudomonadota</taxon>
        <taxon>Gammaproteobacteria</taxon>
        <taxon>Methylococcales</taxon>
        <taxon>Methylococcaceae</taxon>
        <taxon>Methylocaldum</taxon>
    </lineage>
</organism>
<reference evidence="1 2" key="1">
    <citation type="submission" date="2023-03" db="EMBL/GenBank/DDBJ databases">
        <authorList>
            <person name="Pearce D."/>
        </authorList>
    </citation>
    <scope>NUCLEOTIDE SEQUENCE [LARGE SCALE GENOMIC DNA]</scope>
    <source>
        <strain evidence="1">Msz</strain>
    </source>
</reference>
<gene>
    <name evidence="1" type="ORF">MSZNOR_0121</name>
</gene>
<dbReference type="EMBL" id="OX458333">
    <property type="protein sequence ID" value="CAI8722527.1"/>
    <property type="molecule type" value="Genomic_DNA"/>
</dbReference>
<evidence type="ECO:0000313" key="1">
    <source>
        <dbReference type="EMBL" id="CAI8722527.1"/>
    </source>
</evidence>
<name>A0ABM9HVY1_9GAMM</name>
<proteinExistence type="predicted"/>
<evidence type="ECO:0000313" key="2">
    <source>
        <dbReference type="Proteomes" id="UP001162030"/>
    </source>
</evidence>
<keyword evidence="2" id="KW-1185">Reference proteome</keyword>
<sequence>MARHLHPCHLDPGNPGLGDALEPMEVWHDWCGINSRFPDTRNAGWVLRAGSLDSVVYHRRRADQTL</sequence>
<protein>
    <submittedName>
        <fullName evidence="1">Uncharacterized protein</fullName>
    </submittedName>
</protein>
<accession>A0ABM9HVY1</accession>
<dbReference type="Proteomes" id="UP001162030">
    <property type="component" value="Chromosome"/>
</dbReference>